<feature type="compositionally biased region" description="Acidic residues" evidence="1">
    <location>
        <begin position="302"/>
        <end position="314"/>
    </location>
</feature>
<organism evidence="2 3">
    <name type="scientific">Schizophyllum amplum</name>
    <dbReference type="NCBI Taxonomy" id="97359"/>
    <lineage>
        <taxon>Eukaryota</taxon>
        <taxon>Fungi</taxon>
        <taxon>Dikarya</taxon>
        <taxon>Basidiomycota</taxon>
        <taxon>Agaricomycotina</taxon>
        <taxon>Agaricomycetes</taxon>
        <taxon>Agaricomycetidae</taxon>
        <taxon>Agaricales</taxon>
        <taxon>Schizophyllaceae</taxon>
        <taxon>Schizophyllum</taxon>
    </lineage>
</organism>
<reference evidence="2 3" key="1">
    <citation type="journal article" date="2019" name="New Phytol.">
        <title>Comparative genomics reveals unique wood-decay strategies and fruiting body development in the Schizophyllaceae.</title>
        <authorList>
            <person name="Almasi E."/>
            <person name="Sahu N."/>
            <person name="Krizsan K."/>
            <person name="Balint B."/>
            <person name="Kovacs G.M."/>
            <person name="Kiss B."/>
            <person name="Cseklye J."/>
            <person name="Drula E."/>
            <person name="Henrissat B."/>
            <person name="Nagy I."/>
            <person name="Chovatia M."/>
            <person name="Adam C."/>
            <person name="LaButti K."/>
            <person name="Lipzen A."/>
            <person name="Riley R."/>
            <person name="Grigoriev I.V."/>
            <person name="Nagy L.G."/>
        </authorList>
    </citation>
    <scope>NUCLEOTIDE SEQUENCE [LARGE SCALE GENOMIC DNA]</scope>
    <source>
        <strain evidence="2 3">NL-1724</strain>
    </source>
</reference>
<gene>
    <name evidence="2" type="ORF">BD626DRAFT_6767</name>
</gene>
<dbReference type="Proteomes" id="UP000320762">
    <property type="component" value="Unassembled WGS sequence"/>
</dbReference>
<proteinExistence type="predicted"/>
<feature type="compositionally biased region" description="Basic residues" evidence="1">
    <location>
        <begin position="204"/>
        <end position="213"/>
    </location>
</feature>
<keyword evidence="3" id="KW-1185">Reference proteome</keyword>
<name>A0A550CWJ0_9AGAR</name>
<feature type="region of interest" description="Disordered" evidence="1">
    <location>
        <begin position="569"/>
        <end position="613"/>
    </location>
</feature>
<dbReference type="AlphaFoldDB" id="A0A550CWJ0"/>
<feature type="region of interest" description="Disordered" evidence="1">
    <location>
        <begin position="172"/>
        <end position="261"/>
    </location>
</feature>
<dbReference type="EMBL" id="VDMD01000001">
    <property type="protein sequence ID" value="TRM69157.1"/>
    <property type="molecule type" value="Genomic_DNA"/>
</dbReference>
<evidence type="ECO:0000313" key="3">
    <source>
        <dbReference type="Proteomes" id="UP000320762"/>
    </source>
</evidence>
<evidence type="ECO:0000256" key="1">
    <source>
        <dbReference type="SAM" id="MobiDB-lite"/>
    </source>
</evidence>
<accession>A0A550CWJ0</accession>
<feature type="compositionally biased region" description="Low complexity" evidence="1">
    <location>
        <begin position="569"/>
        <end position="586"/>
    </location>
</feature>
<sequence length="665" mass="73024">MAEYFDQPKTIHVYQHEIGASNDWPEAVEALVEALKLREDDSAFPEFVRTLREVYNNGGGRVDVPRFDDPLMDDLVSAASRVSSGLAMMERLEQPFETVPKLCFTWAYIADLLMKIWPDEQPNFGEPIILPADPCHFDDPNARFLPPYMRVDAMLTAGLAIPRVGPTMDTLSPAPSSWVAMSPPNHGTPEDCTMDDVSCTSGHHGGKALRHRTAGSNGVQWDNDEAGASGEGLDQLDSRVDDDEFHSSASSADPFIEADEHPSWECANWTTTEVSFSEGSQRRVFDTESPSLTGVDAGDLQDAQEGEQEGEDDERPAYDGMAIDGVEDDDEFEDEDYDMQADGDIEADDDDDEPARESEADTPYEDAEEEAEPEEAVLAHTQLLFHARDDFIDLGLLCVASPEKMPYAMSSALLQRRAVGVMDPMVGIVFGKYSTRIRLVLGWTSVPADIDCVEVHIAYGDHSSLPCRALAAFDVRKPAEALELAYCLSALREHTAAMVQRAQEGLSSALARNLLRWRLDMAGRQHADPDLPALRTRVEAWRGAVACSPRQWARCRPSIREAKVLQCGGSSSLSTCSRTTTTSGMSNKKDTTTSKTSRTTQGAKSSASTSFPKRTFHNGRLNFVEEALKSDSSIQCVLPYGRSTPYSASEDCTPSWSDALPGHVI</sequence>
<feature type="region of interest" description="Disordered" evidence="1">
    <location>
        <begin position="275"/>
        <end position="322"/>
    </location>
</feature>
<protein>
    <submittedName>
        <fullName evidence="2">Uncharacterized protein</fullName>
    </submittedName>
</protein>
<comment type="caution">
    <text evidence="2">The sequence shown here is derived from an EMBL/GenBank/DDBJ whole genome shotgun (WGS) entry which is preliminary data.</text>
</comment>
<evidence type="ECO:0000313" key="2">
    <source>
        <dbReference type="EMBL" id="TRM69157.1"/>
    </source>
</evidence>
<feature type="region of interest" description="Disordered" evidence="1">
    <location>
        <begin position="342"/>
        <end position="375"/>
    </location>
</feature>
<feature type="compositionally biased region" description="Polar residues" evidence="1">
    <location>
        <begin position="601"/>
        <end position="612"/>
    </location>
</feature>
<dbReference type="OrthoDB" id="2919059at2759"/>